<evidence type="ECO:0000313" key="24">
    <source>
        <dbReference type="EMBL" id="KAG8385201.1"/>
    </source>
</evidence>
<keyword evidence="12" id="KW-0418">Kinase</keyword>
<evidence type="ECO:0000256" key="20">
    <source>
        <dbReference type="PROSITE-ProRule" id="PRU10141"/>
    </source>
</evidence>
<dbReference type="FunFam" id="3.80.10.10:FF:000686">
    <property type="entry name" value="LRR receptor-like serine/threonine-protein kinase GHR1"/>
    <property type="match status" value="1"/>
</dbReference>
<dbReference type="InterPro" id="IPR001245">
    <property type="entry name" value="Ser-Thr/Tyr_kinase_cat_dom"/>
</dbReference>
<evidence type="ECO:0000256" key="5">
    <source>
        <dbReference type="ARBA" id="ARBA00022553"/>
    </source>
</evidence>
<dbReference type="InterPro" id="IPR003591">
    <property type="entry name" value="Leu-rich_rpt_typical-subtyp"/>
</dbReference>
<keyword evidence="10" id="KW-0677">Repeat</keyword>
<evidence type="ECO:0000256" key="19">
    <source>
        <dbReference type="ARBA" id="ARBA00048679"/>
    </source>
</evidence>
<evidence type="ECO:0000256" key="9">
    <source>
        <dbReference type="ARBA" id="ARBA00022729"/>
    </source>
</evidence>
<feature type="binding site" evidence="20">
    <location>
        <position position="527"/>
    </location>
    <ligand>
        <name>ATP</name>
        <dbReference type="ChEBI" id="CHEBI:30616"/>
    </ligand>
</feature>
<keyword evidence="14 22" id="KW-1133">Transmembrane helix</keyword>
<evidence type="ECO:0000256" key="4">
    <source>
        <dbReference type="ARBA" id="ARBA00022527"/>
    </source>
</evidence>
<dbReference type="InterPro" id="IPR000719">
    <property type="entry name" value="Prot_kinase_dom"/>
</dbReference>
<dbReference type="PANTHER" id="PTHR48003:SF4">
    <property type="entry name" value="LRR RECEPTOR-LIKE SERINE_THREONINE-PROTEIN KINASE GHR1"/>
    <property type="match status" value="1"/>
</dbReference>
<feature type="region of interest" description="Disordered" evidence="21">
    <location>
        <begin position="1666"/>
        <end position="1691"/>
    </location>
</feature>
<comment type="similarity">
    <text evidence="2">Belongs to the protein kinase superfamily. Ser/Thr protein kinase family.</text>
</comment>
<evidence type="ECO:0000256" key="12">
    <source>
        <dbReference type="ARBA" id="ARBA00022777"/>
    </source>
</evidence>
<accession>A0AAV6XX79</accession>
<evidence type="ECO:0000256" key="22">
    <source>
        <dbReference type="SAM" id="Phobius"/>
    </source>
</evidence>
<dbReference type="FunFam" id="3.30.200.20:FF:000486">
    <property type="entry name" value="Leucine-rich repeat receptor-like protein kinase"/>
    <property type="match status" value="1"/>
</dbReference>
<dbReference type="SUPFAM" id="SSF56112">
    <property type="entry name" value="Protein kinase-like (PK-like)"/>
    <property type="match status" value="2"/>
</dbReference>
<protein>
    <recommendedName>
        <fullName evidence="3">non-specific serine/threonine protein kinase</fullName>
        <ecNumber evidence="3">2.7.11.1</ecNumber>
    </recommendedName>
</protein>
<dbReference type="Gene3D" id="3.30.200.20">
    <property type="entry name" value="Phosphorylase Kinase, domain 1"/>
    <property type="match status" value="1"/>
</dbReference>
<dbReference type="Pfam" id="PF00560">
    <property type="entry name" value="LRR_1"/>
    <property type="match status" value="10"/>
</dbReference>
<dbReference type="FunFam" id="1.10.510.10:FF:000480">
    <property type="entry name" value="Pollen receptor-like kinase 1"/>
    <property type="match status" value="1"/>
</dbReference>
<evidence type="ECO:0000313" key="25">
    <source>
        <dbReference type="Proteomes" id="UP000826271"/>
    </source>
</evidence>
<dbReference type="InterPro" id="IPR024788">
    <property type="entry name" value="Malectin-like_Carb-bd_dom"/>
</dbReference>
<dbReference type="SMART" id="SM00220">
    <property type="entry name" value="S_TKc"/>
    <property type="match status" value="1"/>
</dbReference>
<dbReference type="PANTHER" id="PTHR48003">
    <property type="entry name" value="OS07G0626500 PROTEIN"/>
    <property type="match status" value="1"/>
</dbReference>
<feature type="transmembrane region" description="Helical" evidence="22">
    <location>
        <begin position="410"/>
        <end position="436"/>
    </location>
</feature>
<keyword evidence="8 22" id="KW-0812">Transmembrane</keyword>
<dbReference type="Pfam" id="PF07714">
    <property type="entry name" value="PK_Tyr_Ser-Thr"/>
    <property type="match status" value="2"/>
</dbReference>
<dbReference type="GO" id="GO:0051707">
    <property type="term" value="P:response to other organism"/>
    <property type="evidence" value="ECO:0007669"/>
    <property type="project" value="UniProtKB-ARBA"/>
</dbReference>
<evidence type="ECO:0000256" key="1">
    <source>
        <dbReference type="ARBA" id="ARBA00004167"/>
    </source>
</evidence>
<comment type="catalytic activity">
    <reaction evidence="19">
        <text>L-seryl-[protein] + ATP = O-phospho-L-seryl-[protein] + ADP + H(+)</text>
        <dbReference type="Rhea" id="RHEA:17989"/>
        <dbReference type="Rhea" id="RHEA-COMP:9863"/>
        <dbReference type="Rhea" id="RHEA-COMP:11604"/>
        <dbReference type="ChEBI" id="CHEBI:15378"/>
        <dbReference type="ChEBI" id="CHEBI:29999"/>
        <dbReference type="ChEBI" id="CHEBI:30616"/>
        <dbReference type="ChEBI" id="CHEBI:83421"/>
        <dbReference type="ChEBI" id="CHEBI:456216"/>
        <dbReference type="EC" id="2.7.11.1"/>
    </reaction>
</comment>
<keyword evidence="6" id="KW-0433">Leucine-rich repeat</keyword>
<dbReference type="FunFam" id="2.60.120.430:FF:000001">
    <property type="entry name" value="Receptor-like protein kinase FERONIA"/>
    <property type="match status" value="1"/>
</dbReference>
<dbReference type="Pfam" id="PF12819">
    <property type="entry name" value="Malectin_like"/>
    <property type="match status" value="1"/>
</dbReference>
<keyword evidence="11 20" id="KW-0547">Nucleotide-binding</keyword>
<evidence type="ECO:0000256" key="18">
    <source>
        <dbReference type="ARBA" id="ARBA00047899"/>
    </source>
</evidence>
<dbReference type="Gene3D" id="3.80.10.10">
    <property type="entry name" value="Ribonuclease Inhibitor"/>
    <property type="match status" value="3"/>
</dbReference>
<dbReference type="PROSITE" id="PS51450">
    <property type="entry name" value="LRR"/>
    <property type="match status" value="1"/>
</dbReference>
<evidence type="ECO:0000256" key="14">
    <source>
        <dbReference type="ARBA" id="ARBA00022989"/>
    </source>
</evidence>
<evidence type="ECO:0000256" key="13">
    <source>
        <dbReference type="ARBA" id="ARBA00022840"/>
    </source>
</evidence>
<dbReference type="InterPro" id="IPR011009">
    <property type="entry name" value="Kinase-like_dom_sf"/>
</dbReference>
<proteinExistence type="inferred from homology"/>
<dbReference type="FunFam" id="3.80.10.10:FF:000095">
    <property type="entry name" value="LRR receptor-like serine/threonine-protein kinase GSO1"/>
    <property type="match status" value="1"/>
</dbReference>
<dbReference type="InterPro" id="IPR053059">
    <property type="entry name" value="Inactive_SerThr-Kinase_ABA"/>
</dbReference>
<feature type="domain" description="Protein kinase" evidence="23">
    <location>
        <begin position="499"/>
        <end position="771"/>
    </location>
</feature>
<dbReference type="GO" id="GO:0006952">
    <property type="term" value="P:defense response"/>
    <property type="evidence" value="ECO:0007669"/>
    <property type="project" value="UniProtKB-ARBA"/>
</dbReference>
<keyword evidence="15 22" id="KW-0472">Membrane</keyword>
<dbReference type="PROSITE" id="PS50011">
    <property type="entry name" value="PROTEIN_KINASE_DOM"/>
    <property type="match status" value="2"/>
</dbReference>
<dbReference type="PROSITE" id="PS00108">
    <property type="entry name" value="PROTEIN_KINASE_ST"/>
    <property type="match status" value="1"/>
</dbReference>
<dbReference type="FunFam" id="2.60.120.430:FF:000003">
    <property type="entry name" value="FERONIA receptor-like kinase"/>
    <property type="match status" value="1"/>
</dbReference>
<dbReference type="Gene3D" id="1.10.510.10">
    <property type="entry name" value="Transferase(Phosphotransferase) domain 1"/>
    <property type="match status" value="2"/>
</dbReference>
<dbReference type="Gene3D" id="2.60.120.430">
    <property type="entry name" value="Galactose-binding lectin"/>
    <property type="match status" value="2"/>
</dbReference>
<dbReference type="InterPro" id="IPR001611">
    <property type="entry name" value="Leu-rich_rpt"/>
</dbReference>
<dbReference type="GO" id="GO:0016020">
    <property type="term" value="C:membrane"/>
    <property type="evidence" value="ECO:0007669"/>
    <property type="project" value="UniProtKB-SubCell"/>
</dbReference>
<dbReference type="SUPFAM" id="SSF52058">
    <property type="entry name" value="L domain-like"/>
    <property type="match status" value="1"/>
</dbReference>
<dbReference type="FunFam" id="1.10.510.10:FF:000058">
    <property type="entry name" value="Receptor-like protein kinase FERONIA"/>
    <property type="match status" value="1"/>
</dbReference>
<reference evidence="24" key="1">
    <citation type="submission" date="2019-10" db="EMBL/GenBank/DDBJ databases">
        <authorList>
            <person name="Zhang R."/>
            <person name="Pan Y."/>
            <person name="Wang J."/>
            <person name="Ma R."/>
            <person name="Yu S."/>
        </authorList>
    </citation>
    <scope>NUCLEOTIDE SEQUENCE</scope>
    <source>
        <strain evidence="24">LA-IB0</strain>
        <tissue evidence="24">Leaf</tissue>
    </source>
</reference>
<evidence type="ECO:0000256" key="16">
    <source>
        <dbReference type="ARBA" id="ARBA00023170"/>
    </source>
</evidence>
<keyword evidence="25" id="KW-1185">Reference proteome</keyword>
<keyword evidence="16" id="KW-0675">Receptor</keyword>
<dbReference type="EC" id="2.7.11.1" evidence="3"/>
<comment type="catalytic activity">
    <reaction evidence="18">
        <text>L-threonyl-[protein] + ATP = O-phospho-L-threonyl-[protein] + ADP + H(+)</text>
        <dbReference type="Rhea" id="RHEA:46608"/>
        <dbReference type="Rhea" id="RHEA-COMP:11060"/>
        <dbReference type="Rhea" id="RHEA-COMP:11605"/>
        <dbReference type="ChEBI" id="CHEBI:15378"/>
        <dbReference type="ChEBI" id="CHEBI:30013"/>
        <dbReference type="ChEBI" id="CHEBI:30616"/>
        <dbReference type="ChEBI" id="CHEBI:61977"/>
        <dbReference type="ChEBI" id="CHEBI:456216"/>
        <dbReference type="EC" id="2.7.11.1"/>
    </reaction>
</comment>
<sequence length="2054" mass="224691">MFTFAPSVKSQSSTFRINCGTNSSVNVDGRRWVGDTVPGNNVTLSAPGIEASTSIFTGDTVHEPLYRTARIFTDSLNYTFQAPRGDYFLRLHFYPLVFDGYNANESSFSVEANGLKLVSEFNVPGEISNKNLQSGGNSSNFYLLKEYFFSVDGSSIVVNFVPYKGSFGFVNAIEVIPEGNNLFTDSVRRVGSNGGDSSLNLNRRGIETMYRLNVGGPSIRPSNDLVLWRTWEADSTYMINSDAGFGISNKSNITYANPNDTAIAPLLVYETARALTNAEVMEKRFNMSWRLEIDPDFDYLVRLHFCELLYDRPNQRIFRIFIDNKTAADNFDIYVRAGGINRAYHEDYLDSISSESNAIWIQLGPDTTTGSAGTDALLNGLEVFKLSRNGNLAYVQKYTNADDKKVSRSMILWVGIGAGIASIAILTAIFFIIMWFCKKKRNNDNETKKSSPGWRPLFSIVNSTANAKGTTSYQNGQFGTIRSGRRFTLTEIKAATNNFDESLIIGVGGFGKVFKGEIDECTLVAIKRSNPQSQQGLREFETEIELLSNLRHRHLVSLIGFCDEQNEMILVYEYMANNTLRSHLFGSDLPPLSWKQRLEICIGAARGLHYLHTGSERGIIHRDIKTTNILLDENFVAKMADFGLSKTGPSLEHTHVSTAVKGSFGYLDPEYFRRQQLTEKSDVYSFGVVLFEVVCARAVINPTLPKDQINLAEWAMKWQRKKSLESILDPRLSGKYSEESLVKFGEIAEKCLADEGRSRPTMGEVLWHLEYVLQLHEAWLRSNGGDDSVSMVHDLGPIDEGESDGANSHTSVQIETKEVDDTFSRTENVQDPEGPVDVGVDEFSQIVGLPNVGSGRPTILNTLTNYPFRLKAFPSGQLNLKAGFMAQFENYCLKIAIPVWAAAIVFDDVGSQNQITGSLVGIGSGFWKLEGFGFESQSVVWGITFIQAPLASPYDFGNDFMESKSNENKGIKALRKYRQEGKACFSGWRHYSPSNSNVSVGGEMIFVIGLCFVSSLGQLPSQDILALLEFKKGIKHDPTGFVVDSWNDESIDFNGCPSSWNGIMCNGGNVAAVVLDNLGLSADVDLSVFSNLTMLVKLSMSNNSISGKLPDNFGDFKSLEYMDLSNNLFSSSLPSEIGKLVGLKNLSLAGNNFSGSIPDTISGLASIRSLDMSRNSLSGPLPPSLMRLGGLVYLNLSLNGFTKSIPKGLELMAQLDVLDLHGNMLDGKFDPEFLLLTTASHVDLSGNLLVSSAKAQQKFLMGISPSVKHLNLSHNQITGSLVGSGEAQTFGSLKVLDLSYNQLSGELPGFNFVYDLQVLKLGNNGFTGSIPNNLLKGDSSILTELDLSGNNLSGPISMITSTTLHTLNLSSNALSGELPLVTGNCAVVDLSKNEFEGNLTRLQKWENIEILDLSQNRLTGSIPEITAQFLRLNHLNVSRNSLNGSLPKVITLFPKLTTLDLSFNQFEGPVLTTLLTSSTLNELHLQSNMLSGSLDFSPPSNNSNLRVLDLSNNHLNSNFPNGFVSFTELQVLNIGGNNFSGSLPTSLGDISTLNSLDISRNHFSGPLPKNLSNSLESFNASYNDLSGVVPENLRKFPLSSFYPGNSDLQFPNPPPSSGHGPAGNPSKKHLRTILIVVITVACVIAVIILILLAVFIHYKRISKRTPPHVTTKDVSRQTSTNPSSFGGRDRAGGLIVSAEDIVTSRKGSSSEIISPDEKVAAITGFSPSKTSHFSWSPGSGDSYNVESLSRLDVRSPDRLAGELYFLDDTISFTAEELSRAPAEVLGRSSHGTSYRATLDNGLFLTVKWLREGVAKQRKEFAKEAKKFANIRHPNVVGLRGYYWGPTQHEKLILSDYISPGSLASFLYDRPGRKGPPLTWAQRLKIAVDVARGLNYLHFDRAVPHGNLKATNILLEGPDLNGRVADYCLHRLMTQSGTIEQILDAGVLGYRAPELAASKKPLPSFKSDVYAFGVILLEILTGKCAGDVVSGEDGGVDLTDWVRLRVAEGHGSDCFDGALATETGIPAADKGMKEVLGIALRCIRSVSERPVGVGK</sequence>
<comment type="subcellular location">
    <subcellularLocation>
        <location evidence="1">Membrane</location>
        <topology evidence="1">Single-pass membrane protein</topology>
    </subcellularLocation>
</comment>
<name>A0AAV6XX79_9LAMI</name>
<evidence type="ECO:0000256" key="8">
    <source>
        <dbReference type="ARBA" id="ARBA00022692"/>
    </source>
</evidence>
<dbReference type="InterPro" id="IPR013210">
    <property type="entry name" value="LRR_N_plant-typ"/>
</dbReference>
<keyword evidence="5" id="KW-0597">Phosphoprotein</keyword>
<keyword evidence="17" id="KW-0325">Glycoprotein</keyword>
<evidence type="ECO:0000256" key="3">
    <source>
        <dbReference type="ARBA" id="ARBA00012513"/>
    </source>
</evidence>
<dbReference type="EMBL" id="WHWC01000003">
    <property type="protein sequence ID" value="KAG8385201.1"/>
    <property type="molecule type" value="Genomic_DNA"/>
</dbReference>
<evidence type="ECO:0000256" key="11">
    <source>
        <dbReference type="ARBA" id="ARBA00022741"/>
    </source>
</evidence>
<comment type="caution">
    <text evidence="24">The sequence shown here is derived from an EMBL/GenBank/DDBJ whole genome shotgun (WGS) entry which is preliminary data.</text>
</comment>
<dbReference type="Pfam" id="PF13516">
    <property type="entry name" value="LRR_6"/>
    <property type="match status" value="2"/>
</dbReference>
<evidence type="ECO:0000256" key="15">
    <source>
        <dbReference type="ARBA" id="ARBA00023136"/>
    </source>
</evidence>
<dbReference type="SMART" id="SM00369">
    <property type="entry name" value="LRR_TYP"/>
    <property type="match status" value="9"/>
</dbReference>
<dbReference type="GO" id="GO:0004674">
    <property type="term" value="F:protein serine/threonine kinase activity"/>
    <property type="evidence" value="ECO:0007669"/>
    <property type="project" value="UniProtKB-KW"/>
</dbReference>
<keyword evidence="9" id="KW-0732">Signal</keyword>
<dbReference type="PROSITE" id="PS00107">
    <property type="entry name" value="PROTEIN_KINASE_ATP"/>
    <property type="match status" value="1"/>
</dbReference>
<keyword evidence="7" id="KW-0808">Transferase</keyword>
<gene>
    <name evidence="24" type="ORF">BUALT_Bualt03G0017200</name>
</gene>
<feature type="transmembrane region" description="Helical" evidence="22">
    <location>
        <begin position="1633"/>
        <end position="1656"/>
    </location>
</feature>
<evidence type="ECO:0000256" key="21">
    <source>
        <dbReference type="SAM" id="MobiDB-lite"/>
    </source>
</evidence>
<keyword evidence="13 20" id="KW-0067">ATP-binding</keyword>
<dbReference type="CDD" id="cd14066">
    <property type="entry name" value="STKc_IRAK"/>
    <property type="match status" value="1"/>
</dbReference>
<evidence type="ECO:0000256" key="2">
    <source>
        <dbReference type="ARBA" id="ARBA00008684"/>
    </source>
</evidence>
<dbReference type="GO" id="GO:0005524">
    <property type="term" value="F:ATP binding"/>
    <property type="evidence" value="ECO:0007669"/>
    <property type="project" value="UniProtKB-UniRule"/>
</dbReference>
<evidence type="ECO:0000259" key="23">
    <source>
        <dbReference type="PROSITE" id="PS50011"/>
    </source>
</evidence>
<feature type="domain" description="Protein kinase" evidence="23">
    <location>
        <begin position="1779"/>
        <end position="2054"/>
    </location>
</feature>
<dbReference type="FunFam" id="3.30.200.20:FF:000039">
    <property type="entry name" value="receptor-like protein kinase FERONIA"/>
    <property type="match status" value="1"/>
</dbReference>
<evidence type="ECO:0000256" key="10">
    <source>
        <dbReference type="ARBA" id="ARBA00022737"/>
    </source>
</evidence>
<dbReference type="InterPro" id="IPR032675">
    <property type="entry name" value="LRR_dom_sf"/>
</dbReference>
<evidence type="ECO:0000256" key="7">
    <source>
        <dbReference type="ARBA" id="ARBA00022679"/>
    </source>
</evidence>
<evidence type="ECO:0000256" key="17">
    <source>
        <dbReference type="ARBA" id="ARBA00023180"/>
    </source>
</evidence>
<keyword evidence="4" id="KW-0723">Serine/threonine-protein kinase</keyword>
<evidence type="ECO:0000256" key="6">
    <source>
        <dbReference type="ARBA" id="ARBA00022614"/>
    </source>
</evidence>
<dbReference type="Pfam" id="PF08263">
    <property type="entry name" value="LRRNT_2"/>
    <property type="match status" value="1"/>
</dbReference>
<dbReference type="SUPFAM" id="SSF52047">
    <property type="entry name" value="RNI-like"/>
    <property type="match status" value="1"/>
</dbReference>
<dbReference type="Proteomes" id="UP000826271">
    <property type="component" value="Unassembled WGS sequence"/>
</dbReference>
<dbReference type="InterPro" id="IPR017441">
    <property type="entry name" value="Protein_kinase_ATP_BS"/>
</dbReference>
<dbReference type="InterPro" id="IPR008271">
    <property type="entry name" value="Ser/Thr_kinase_AS"/>
</dbReference>
<organism evidence="24 25">
    <name type="scientific">Buddleja alternifolia</name>
    <dbReference type="NCBI Taxonomy" id="168488"/>
    <lineage>
        <taxon>Eukaryota</taxon>
        <taxon>Viridiplantae</taxon>
        <taxon>Streptophyta</taxon>
        <taxon>Embryophyta</taxon>
        <taxon>Tracheophyta</taxon>
        <taxon>Spermatophyta</taxon>
        <taxon>Magnoliopsida</taxon>
        <taxon>eudicotyledons</taxon>
        <taxon>Gunneridae</taxon>
        <taxon>Pentapetalae</taxon>
        <taxon>asterids</taxon>
        <taxon>lamiids</taxon>
        <taxon>Lamiales</taxon>
        <taxon>Scrophulariaceae</taxon>
        <taxon>Buddlejeae</taxon>
        <taxon>Buddleja</taxon>
    </lineage>
</organism>